<sequence>MRRLRFEAILLAVLLAVFLFANHLLNPGNKLSQAEVDNYMSKLEQAPVPKEELAQMILHMRAWAEADDGKPVYMLNLMRYFPQLRALPEVASFQGSPAEANAYYEEHVMPILFALGAYPLFVSELQGTLRGSTPSTNLVTFDPAVDNWNSVLIVRYPSRAAFLELLTDPQYLKYLPYKTASVLVALAPMKGDLILPQLDWALGAGLLILFFAIAWLRALRRAA</sequence>
<dbReference type="SUPFAM" id="SSF54909">
    <property type="entry name" value="Dimeric alpha+beta barrel"/>
    <property type="match status" value="1"/>
</dbReference>
<dbReference type="EMBL" id="LT629785">
    <property type="protein sequence ID" value="SDU20066.1"/>
    <property type="molecule type" value="Genomic_DNA"/>
</dbReference>
<reference evidence="3" key="1">
    <citation type="submission" date="2016-10" db="EMBL/GenBank/DDBJ databases">
        <authorList>
            <person name="Varghese N."/>
            <person name="Submissions S."/>
        </authorList>
    </citation>
    <scope>NUCLEOTIDE SEQUENCE [LARGE SCALE GENOMIC DNA]</scope>
    <source>
        <strain evidence="3">DSM 17875</strain>
    </source>
</reference>
<evidence type="ECO:0008006" key="4">
    <source>
        <dbReference type="Google" id="ProtNLM"/>
    </source>
</evidence>
<organism evidence="2 3">
    <name type="scientific">Pseudomonas pohangensis</name>
    <dbReference type="NCBI Taxonomy" id="364197"/>
    <lineage>
        <taxon>Bacteria</taxon>
        <taxon>Pseudomonadati</taxon>
        <taxon>Pseudomonadota</taxon>
        <taxon>Gammaproteobacteria</taxon>
        <taxon>Pseudomonadales</taxon>
        <taxon>Pseudomonadaceae</taxon>
        <taxon>Pseudomonas</taxon>
    </lineage>
</organism>
<dbReference type="AlphaFoldDB" id="A0A1H2GK56"/>
<dbReference type="RefSeq" id="WP_090195418.1">
    <property type="nucleotide sequence ID" value="NZ_LT629785.1"/>
</dbReference>
<keyword evidence="1" id="KW-0472">Membrane</keyword>
<accession>A0A1H2GK56</accession>
<dbReference type="OrthoDB" id="8911774at2"/>
<dbReference type="Gene3D" id="3.30.70.100">
    <property type="match status" value="1"/>
</dbReference>
<keyword evidence="3" id="KW-1185">Reference proteome</keyword>
<feature type="transmembrane region" description="Helical" evidence="1">
    <location>
        <begin position="200"/>
        <end position="219"/>
    </location>
</feature>
<evidence type="ECO:0000313" key="3">
    <source>
        <dbReference type="Proteomes" id="UP000243232"/>
    </source>
</evidence>
<gene>
    <name evidence="2" type="ORF">SAMN05216296_2362</name>
</gene>
<keyword evidence="1" id="KW-1133">Transmembrane helix</keyword>
<evidence type="ECO:0000313" key="2">
    <source>
        <dbReference type="EMBL" id="SDU20066.1"/>
    </source>
</evidence>
<protein>
    <recommendedName>
        <fullName evidence="4">DUF1330 domain-containing protein</fullName>
    </recommendedName>
</protein>
<name>A0A1H2GK56_9PSED</name>
<dbReference type="STRING" id="364197.SAMN05216296_2362"/>
<proteinExistence type="predicted"/>
<dbReference type="Proteomes" id="UP000243232">
    <property type="component" value="Chromosome I"/>
</dbReference>
<dbReference type="InterPro" id="IPR011008">
    <property type="entry name" value="Dimeric_a/b-barrel"/>
</dbReference>
<evidence type="ECO:0000256" key="1">
    <source>
        <dbReference type="SAM" id="Phobius"/>
    </source>
</evidence>
<keyword evidence="1" id="KW-0812">Transmembrane</keyword>